<proteinExistence type="predicted"/>
<feature type="chain" id="PRO_5043966963" evidence="1">
    <location>
        <begin position="17"/>
        <end position="156"/>
    </location>
</feature>
<dbReference type="AlphaFoldDB" id="A0AAV6VRT0"/>
<feature type="signal peptide" evidence="1">
    <location>
        <begin position="1"/>
        <end position="16"/>
    </location>
</feature>
<protein>
    <submittedName>
        <fullName evidence="2">Uncharacterized protein</fullName>
    </submittedName>
</protein>
<keyword evidence="3" id="KW-1185">Reference proteome</keyword>
<keyword evidence="1" id="KW-0732">Signal</keyword>
<name>A0AAV6VRT0_9ARAC</name>
<evidence type="ECO:0000313" key="3">
    <source>
        <dbReference type="Proteomes" id="UP000827092"/>
    </source>
</evidence>
<evidence type="ECO:0000313" key="2">
    <source>
        <dbReference type="EMBL" id="KAG8199335.1"/>
    </source>
</evidence>
<sequence>MIKFVFFAACMAIALATNNLEVNFGEVLIQSSDLFDGKTLKVQLQGRVVAEEPMPKNDGVKECGHVKAICPPNHYCHKHFVDDVDHSFCEVYKSVGNECGNFNWQCHPDLICRERDRNNIGLLYCHDLDKVTATVSRGGVKYSAEIKFRRLELNFP</sequence>
<reference evidence="2 3" key="1">
    <citation type="journal article" date="2022" name="Nat. Ecol. Evol.">
        <title>A masculinizing supergene underlies an exaggerated male reproductive morph in a spider.</title>
        <authorList>
            <person name="Hendrickx F."/>
            <person name="De Corte Z."/>
            <person name="Sonet G."/>
            <person name="Van Belleghem S.M."/>
            <person name="Kostlbacher S."/>
            <person name="Vangestel C."/>
        </authorList>
    </citation>
    <scope>NUCLEOTIDE SEQUENCE [LARGE SCALE GENOMIC DNA]</scope>
    <source>
        <strain evidence="2">W744_W776</strain>
    </source>
</reference>
<organism evidence="2 3">
    <name type="scientific">Oedothorax gibbosus</name>
    <dbReference type="NCBI Taxonomy" id="931172"/>
    <lineage>
        <taxon>Eukaryota</taxon>
        <taxon>Metazoa</taxon>
        <taxon>Ecdysozoa</taxon>
        <taxon>Arthropoda</taxon>
        <taxon>Chelicerata</taxon>
        <taxon>Arachnida</taxon>
        <taxon>Araneae</taxon>
        <taxon>Araneomorphae</taxon>
        <taxon>Entelegynae</taxon>
        <taxon>Araneoidea</taxon>
        <taxon>Linyphiidae</taxon>
        <taxon>Erigoninae</taxon>
        <taxon>Oedothorax</taxon>
    </lineage>
</organism>
<comment type="caution">
    <text evidence="2">The sequence shown here is derived from an EMBL/GenBank/DDBJ whole genome shotgun (WGS) entry which is preliminary data.</text>
</comment>
<dbReference type="EMBL" id="JAFNEN010000028">
    <property type="protein sequence ID" value="KAG8199335.1"/>
    <property type="molecule type" value="Genomic_DNA"/>
</dbReference>
<evidence type="ECO:0000256" key="1">
    <source>
        <dbReference type="SAM" id="SignalP"/>
    </source>
</evidence>
<dbReference type="Proteomes" id="UP000827092">
    <property type="component" value="Unassembled WGS sequence"/>
</dbReference>
<accession>A0AAV6VRT0</accession>
<gene>
    <name evidence="2" type="ORF">JTE90_011801</name>
</gene>